<dbReference type="Gene3D" id="2.40.160.50">
    <property type="entry name" value="membrane protein fhac: a member of the omp85/tpsb transporter family"/>
    <property type="match status" value="1"/>
</dbReference>
<dbReference type="Proteomes" id="UP000290608">
    <property type="component" value="Unassembled WGS sequence"/>
</dbReference>
<dbReference type="EMBL" id="QOVL01000013">
    <property type="protein sequence ID" value="RXG27896.1"/>
    <property type="molecule type" value="Genomic_DNA"/>
</dbReference>
<evidence type="ECO:0000313" key="3">
    <source>
        <dbReference type="Proteomes" id="UP000290608"/>
    </source>
</evidence>
<name>A0A4Q0PJQ7_9FLAO</name>
<evidence type="ECO:0000256" key="1">
    <source>
        <dbReference type="SAM" id="SignalP"/>
    </source>
</evidence>
<keyword evidence="1" id="KW-0732">Signal</keyword>
<evidence type="ECO:0000313" key="2">
    <source>
        <dbReference type="EMBL" id="RXG27896.1"/>
    </source>
</evidence>
<proteinExistence type="predicted"/>
<dbReference type="STRING" id="1122159.SAMN02745246_02995"/>
<sequence>MKQKQTSLILFSIICLLSSQSVFSQKISLEIITNSKTEDSLISEHFPNNEFHSLIAINEEITLIKNKLYLEGYFQHKFYNLKKISKKHYSIEFLSRQRTKQITLYIHDKKTLEHLKYLNHKISKNSIEIPPKEISQTLAKLSENEAETGQPLTTFKIINISTSTKTTFAELQVKRKENRDFTNINIKGYTKFPRSFVKHYAKLKTPVLFQKNKILDKTKTLEELDFANFTKTPELQFKKDSTSLYLYIEKKNANIFEGFLGFGSNTDESKLRLDGYLNLDLVNNFNYGEQINLTYKSNGDNQQALDLNTSLPYLCKSPISISAGLNIFRQDSTFSNTAQFLETSLNITANTSISTSLKLEQSTTPQNQTDNTAEAYKKQIYSATFNYSKTKNSTLKNQPTFLRFTAGSGFRKTETQKTTNQFIANLNAAYTFDISQKHSFYIKSETALLESKNYLNNELFRFGGMNNIRGFKENSLIANLYATLQTEYRYSPSPKIYINTILDAAYYENNLNNQEDILYSFGLGTSLLTNAGILKLNLVNGIQNNQRFKLPNSILHLTLIAKF</sequence>
<dbReference type="AlphaFoldDB" id="A0A4Q0PJQ7"/>
<feature type="signal peptide" evidence="1">
    <location>
        <begin position="1"/>
        <end position="24"/>
    </location>
</feature>
<organism evidence="2 3">
    <name type="scientific">Leeuwenhoekiella marinoflava</name>
    <dbReference type="NCBI Taxonomy" id="988"/>
    <lineage>
        <taxon>Bacteria</taxon>
        <taxon>Pseudomonadati</taxon>
        <taxon>Bacteroidota</taxon>
        <taxon>Flavobacteriia</taxon>
        <taxon>Flavobacteriales</taxon>
        <taxon>Flavobacteriaceae</taxon>
        <taxon>Leeuwenhoekiella</taxon>
    </lineage>
</organism>
<accession>A0A4Q0PJQ7</accession>
<gene>
    <name evidence="2" type="ORF">DSL99_2687</name>
</gene>
<comment type="caution">
    <text evidence="2">The sequence shown here is derived from an EMBL/GenBank/DDBJ whole genome shotgun (WGS) entry which is preliminary data.</text>
</comment>
<feature type="chain" id="PRO_5020218825" description="Outer membrane protein assembly factor BamA" evidence="1">
    <location>
        <begin position="25"/>
        <end position="563"/>
    </location>
</feature>
<protein>
    <recommendedName>
        <fullName evidence="4">Outer membrane protein assembly factor BamA</fullName>
    </recommendedName>
</protein>
<reference evidence="2 3" key="1">
    <citation type="submission" date="2018-07" db="EMBL/GenBank/DDBJ databases">
        <title>Leeuwenhoekiella genomics.</title>
        <authorList>
            <person name="Tahon G."/>
            <person name="Willems A."/>
        </authorList>
    </citation>
    <scope>NUCLEOTIDE SEQUENCE [LARGE SCALE GENOMIC DNA]</scope>
    <source>
        <strain evidence="2 3">LMG 1345</strain>
    </source>
</reference>
<evidence type="ECO:0008006" key="4">
    <source>
        <dbReference type="Google" id="ProtNLM"/>
    </source>
</evidence>